<proteinExistence type="inferred from homology"/>
<keyword evidence="5 18" id="KW-0813">Transport</keyword>
<dbReference type="AlphaFoldDB" id="A0A131ZSF1"/>
<keyword evidence="12 18" id="KW-0249">Electron transport</keyword>
<evidence type="ECO:0000256" key="5">
    <source>
        <dbReference type="ARBA" id="ARBA00022448"/>
    </source>
</evidence>
<evidence type="ECO:0000256" key="6">
    <source>
        <dbReference type="ARBA" id="ARBA00022660"/>
    </source>
</evidence>
<dbReference type="SUPFAM" id="SSF49503">
    <property type="entry name" value="Cupredoxins"/>
    <property type="match status" value="1"/>
</dbReference>
<evidence type="ECO:0000256" key="8">
    <source>
        <dbReference type="ARBA" id="ARBA00022723"/>
    </source>
</evidence>
<dbReference type="VEuPathDB" id="VectorBase:SSCA000021"/>
<evidence type="ECO:0000313" key="21">
    <source>
        <dbReference type="EMBL" id="KPL93356.1"/>
    </source>
</evidence>
<keyword evidence="7 18" id="KW-0812">Transmembrane</keyword>
<sequence length="255" mass="30133">MTSWMMMSFQDSCSFTMMELSLFHDYMLSILMGIVVMITYILFYIIFNKNFYKNLSESTKIEIIWSVVPVFILIMLVMPSMKVLYLMEDIKTPSLNFKIVAHQWYWSYIVPFFKSYFYKINSKEYFFHEFDSIMENEKMPRLLNCDKSLIIPYKTNSRFLLFSTDVIHSFSMPSMGLKVDALPGRINQLFVNPSRMGMFFGQCSEICGANHSFMPISMKVVDMKTYDNITKNFLLENISENFTNIKKIMLLSYSL</sequence>
<dbReference type="Gene3D" id="2.60.40.420">
    <property type="entry name" value="Cupredoxins - blue copper proteins"/>
    <property type="match status" value="1"/>
</dbReference>
<dbReference type="PROSITE" id="PS00078">
    <property type="entry name" value="COX2"/>
    <property type="match status" value="1"/>
</dbReference>
<dbReference type="PROSITE" id="PS50999">
    <property type="entry name" value="COX2_TM"/>
    <property type="match status" value="1"/>
</dbReference>
<evidence type="ECO:0000256" key="14">
    <source>
        <dbReference type="ARBA" id="ARBA00023008"/>
    </source>
</evidence>
<evidence type="ECO:0000256" key="15">
    <source>
        <dbReference type="ARBA" id="ARBA00023128"/>
    </source>
</evidence>
<feature type="domain" description="Cytochrome oxidase subunit II copper A binding" evidence="19">
    <location>
        <begin position="92"/>
        <end position="232"/>
    </location>
</feature>
<name>A0A131ZSF1_SARSC</name>
<feature type="domain" description="Cytochrome oxidase subunit II transmembrane region profile" evidence="20">
    <location>
        <begin position="1"/>
        <end position="91"/>
    </location>
</feature>
<evidence type="ECO:0000256" key="18">
    <source>
        <dbReference type="RuleBase" id="RU000457"/>
    </source>
</evidence>
<dbReference type="SUPFAM" id="SSF81464">
    <property type="entry name" value="Cytochrome c oxidase subunit II-like, transmembrane region"/>
    <property type="match status" value="1"/>
</dbReference>
<geneLocation type="mitochondrion" evidence="21"/>
<gene>
    <name evidence="21" type="primary">cox2</name>
    <name evidence="21" type="ORF">QR98_0000260</name>
</gene>
<dbReference type="InterPro" id="IPR036257">
    <property type="entry name" value="Cyt_c_oxidase_su2_TM_sf"/>
</dbReference>
<evidence type="ECO:0000259" key="20">
    <source>
        <dbReference type="PROSITE" id="PS50999"/>
    </source>
</evidence>
<comment type="function">
    <text evidence="18">Component of the cytochrome c oxidase, the last enzyme in the mitochondrial electron transport chain which drives oxidative phosphorylation. The respiratory chain contains 3 multisubunit complexes succinate dehydrogenase (complex II, CII), ubiquinol-cytochrome c oxidoreductase (cytochrome b-c1 complex, complex III, CIII) and cytochrome c oxidase (complex IV, CIV), that cooperate to transfer electrons derived from NADH and succinate to molecular oxygen, creating an electrochemical gradient over the inner membrane that drives transmembrane transport and the ATP synthase. Cytochrome c oxidase is the component of the respiratory chain that catalyzes the reduction of oxygen to water. Electrons originating from reduced cytochrome c in the intermembrane space (IMS) are transferred via the dinuclear copper A center (CU(A)) of subunit 2 and heme A of subunit 1 to the active site in subunit 1, a binuclear center (BNC) formed by heme A3 and copper B (CU(B)). The BNC reduces molecular oxygen to 2 water molecules using 4 electrons from cytochrome c in the IMS and 4 protons from the mitochondrial matrix.</text>
</comment>
<dbReference type="PANTHER" id="PTHR22888">
    <property type="entry name" value="CYTOCHROME C OXIDASE, SUBUNIT II"/>
    <property type="match status" value="1"/>
</dbReference>
<keyword evidence="10" id="KW-0460">Magnesium</keyword>
<keyword evidence="13" id="KW-1133">Transmembrane helix</keyword>
<dbReference type="GO" id="GO:0004129">
    <property type="term" value="F:cytochrome-c oxidase activity"/>
    <property type="evidence" value="ECO:0007669"/>
    <property type="project" value="UniProtKB-EC"/>
</dbReference>
<reference evidence="21 22" key="1">
    <citation type="journal article" date="2015" name="Parasit. Vectors">
        <title>Draft genome of the scabies mite.</title>
        <authorList>
            <person name="Rider S.D.Jr."/>
            <person name="Morgan M.S."/>
            <person name="Arlian L.G."/>
        </authorList>
    </citation>
    <scope>NUCLEOTIDE SEQUENCE [LARGE SCALE GENOMIC DNA]</scope>
    <source>
        <strain evidence="21">Arlian Lab</strain>
    </source>
</reference>
<keyword evidence="8 18" id="KW-0479">Metal-binding</keyword>
<dbReference type="InterPro" id="IPR045187">
    <property type="entry name" value="CcO_II"/>
</dbReference>
<protein>
    <recommendedName>
        <fullName evidence="4 18">Cytochrome c oxidase subunit 2</fullName>
    </recommendedName>
</protein>
<keyword evidence="9 18" id="KW-0999">Mitochondrion inner membrane</keyword>
<dbReference type="GO" id="GO:0005743">
    <property type="term" value="C:mitochondrial inner membrane"/>
    <property type="evidence" value="ECO:0007669"/>
    <property type="project" value="UniProtKB-SubCell"/>
</dbReference>
<evidence type="ECO:0000256" key="2">
    <source>
        <dbReference type="ARBA" id="ARBA00007866"/>
    </source>
</evidence>
<evidence type="ECO:0000259" key="19">
    <source>
        <dbReference type="PROSITE" id="PS50857"/>
    </source>
</evidence>
<dbReference type="Pfam" id="PF02790">
    <property type="entry name" value="COX2_TM"/>
    <property type="match status" value="1"/>
</dbReference>
<dbReference type="Pfam" id="PF00116">
    <property type="entry name" value="COX2"/>
    <property type="match status" value="1"/>
</dbReference>
<dbReference type="InterPro" id="IPR011759">
    <property type="entry name" value="Cyt_c_oxidase_su2_TM_dom"/>
</dbReference>
<dbReference type="InterPro" id="IPR008972">
    <property type="entry name" value="Cupredoxin"/>
</dbReference>
<evidence type="ECO:0000256" key="13">
    <source>
        <dbReference type="ARBA" id="ARBA00022989"/>
    </source>
</evidence>
<evidence type="ECO:0000313" key="22">
    <source>
        <dbReference type="Proteomes" id="UP000616769"/>
    </source>
</evidence>
<dbReference type="GO" id="GO:0042773">
    <property type="term" value="P:ATP synthesis coupled electron transport"/>
    <property type="evidence" value="ECO:0007669"/>
    <property type="project" value="TreeGrafter"/>
</dbReference>
<evidence type="ECO:0000256" key="11">
    <source>
        <dbReference type="ARBA" id="ARBA00022967"/>
    </source>
</evidence>
<dbReference type="PROSITE" id="PS50857">
    <property type="entry name" value="COX2_CUA"/>
    <property type="match status" value="1"/>
</dbReference>
<evidence type="ECO:0000256" key="10">
    <source>
        <dbReference type="ARBA" id="ARBA00022842"/>
    </source>
</evidence>
<comment type="subunit">
    <text evidence="3">Component of the cytochrome c oxidase (complex IV, CIV), a multisubunit enzyme composed of a catalytic core of 3 subunits and several supernumerary subunits. The complex exists as a monomer or a dimer and forms supercomplexes (SCs) in the inner mitochondrial membrane with ubiquinol-cytochrome c oxidoreductase (cytochrome b-c1 complex, complex III, CIII).</text>
</comment>
<comment type="cofactor">
    <cofactor evidence="18">
        <name>Cu cation</name>
        <dbReference type="ChEBI" id="CHEBI:23378"/>
    </cofactor>
    <text evidence="18">Binds a copper A center.</text>
</comment>
<dbReference type="GO" id="GO:0005507">
    <property type="term" value="F:copper ion binding"/>
    <property type="evidence" value="ECO:0007669"/>
    <property type="project" value="InterPro"/>
</dbReference>
<evidence type="ECO:0000256" key="3">
    <source>
        <dbReference type="ARBA" id="ARBA00011164"/>
    </source>
</evidence>
<evidence type="ECO:0000256" key="17">
    <source>
        <dbReference type="ARBA" id="ARBA00049512"/>
    </source>
</evidence>
<organism evidence="21 22">
    <name type="scientific">Sarcoptes scabiei</name>
    <name type="common">Itch mite</name>
    <name type="synonym">Acarus scabiei</name>
    <dbReference type="NCBI Taxonomy" id="52283"/>
    <lineage>
        <taxon>Eukaryota</taxon>
        <taxon>Metazoa</taxon>
        <taxon>Ecdysozoa</taxon>
        <taxon>Arthropoda</taxon>
        <taxon>Chelicerata</taxon>
        <taxon>Arachnida</taxon>
        <taxon>Acari</taxon>
        <taxon>Acariformes</taxon>
        <taxon>Sarcoptiformes</taxon>
        <taxon>Astigmata</taxon>
        <taxon>Psoroptidia</taxon>
        <taxon>Sarcoptoidea</taxon>
        <taxon>Sarcoptidae</taxon>
        <taxon>Sarcoptinae</taxon>
        <taxon>Sarcoptes</taxon>
    </lineage>
</organism>
<accession>A0A131ZSF1</accession>
<evidence type="ECO:0000256" key="12">
    <source>
        <dbReference type="ARBA" id="ARBA00022982"/>
    </source>
</evidence>
<dbReference type="Proteomes" id="UP000616769">
    <property type="component" value="Unassembled WGS sequence"/>
</dbReference>
<comment type="caution">
    <text evidence="21">The sequence shown here is derived from an EMBL/GenBank/DDBJ whole genome shotgun (WGS) entry which is preliminary data.</text>
</comment>
<comment type="similarity">
    <text evidence="2 18">Belongs to the cytochrome c oxidase subunit 2 family.</text>
</comment>
<evidence type="ECO:0000256" key="9">
    <source>
        <dbReference type="ARBA" id="ARBA00022792"/>
    </source>
</evidence>
<keyword evidence="14 18" id="KW-0186">Copper</keyword>
<dbReference type="Gene3D" id="1.10.287.90">
    <property type="match status" value="1"/>
</dbReference>
<evidence type="ECO:0000256" key="7">
    <source>
        <dbReference type="ARBA" id="ARBA00022692"/>
    </source>
</evidence>
<dbReference type="EMBL" id="JXLN01000001">
    <property type="protein sequence ID" value="KPL93356.1"/>
    <property type="molecule type" value="Genomic_DNA"/>
</dbReference>
<evidence type="ECO:0000256" key="4">
    <source>
        <dbReference type="ARBA" id="ARBA00015946"/>
    </source>
</evidence>
<comment type="catalytic activity">
    <reaction evidence="17">
        <text>4 Fe(II)-[cytochrome c] + O2 + 8 H(+)(in) = 4 Fe(III)-[cytochrome c] + 2 H2O + 4 H(+)(out)</text>
        <dbReference type="Rhea" id="RHEA:11436"/>
        <dbReference type="Rhea" id="RHEA-COMP:10350"/>
        <dbReference type="Rhea" id="RHEA-COMP:14399"/>
        <dbReference type="ChEBI" id="CHEBI:15377"/>
        <dbReference type="ChEBI" id="CHEBI:15378"/>
        <dbReference type="ChEBI" id="CHEBI:15379"/>
        <dbReference type="ChEBI" id="CHEBI:29033"/>
        <dbReference type="ChEBI" id="CHEBI:29034"/>
        <dbReference type="EC" id="7.1.1.9"/>
    </reaction>
    <physiologicalReaction direction="left-to-right" evidence="17">
        <dbReference type="Rhea" id="RHEA:11437"/>
    </physiologicalReaction>
</comment>
<dbReference type="InterPro" id="IPR002429">
    <property type="entry name" value="CcO_II-like_C"/>
</dbReference>
<keyword evidence="16 18" id="KW-0472">Membrane</keyword>
<evidence type="ECO:0000256" key="1">
    <source>
        <dbReference type="ARBA" id="ARBA00004448"/>
    </source>
</evidence>
<keyword evidence="15 18" id="KW-0496">Mitochondrion</keyword>
<dbReference type="PRINTS" id="PR01166">
    <property type="entry name" value="CYCOXIDASEII"/>
</dbReference>
<evidence type="ECO:0000256" key="16">
    <source>
        <dbReference type="ARBA" id="ARBA00023136"/>
    </source>
</evidence>
<keyword evidence="11" id="KW-1278">Translocase</keyword>
<dbReference type="PANTHER" id="PTHR22888:SF9">
    <property type="entry name" value="CYTOCHROME C OXIDASE SUBUNIT 2"/>
    <property type="match status" value="1"/>
</dbReference>
<comment type="subcellular location">
    <subcellularLocation>
        <location evidence="1 18">Mitochondrion inner membrane</location>
        <topology evidence="1 18">Multi-pass membrane protein</topology>
    </subcellularLocation>
</comment>
<dbReference type="InterPro" id="IPR001505">
    <property type="entry name" value="Copper_CuA"/>
</dbReference>
<keyword evidence="6 18" id="KW-0679">Respiratory chain</keyword>